<dbReference type="Proteomes" id="UP000249341">
    <property type="component" value="Unassembled WGS sequence"/>
</dbReference>
<sequence>MNGQPSFDPIIRETLTPVLSFGTEPTSRGNVVIVYRCAGNETPRRSVPSFGTRLRTAIWQYEVDSANHPIPMTLRLPAKEEAFFFTVMVALVWAVSDAVELVRSGVRDVKPIIWGTLDPVLRAVSRQHSIEDSGQAEADMVKALEKETGDIKYGLRMVFLSVNVRPDSAAERYLAEREGSRRAGELARDEHRLQMLREGHVHELNELSGRLERARADHEIALKSQRADFYRTALRGDNYDFVVLQLIEHPEDITGVVEMLNSGKERFFDKARMVITDLLKGNLVNAADMDPLREDAINQLRTALDIASPQRRVMIERERQSLIEKERIIKDV</sequence>
<reference evidence="1 2" key="1">
    <citation type="submission" date="2018-06" db="EMBL/GenBank/DDBJ databases">
        <title>Genomic Encyclopedia of Type Strains, Phase III (KMG-III): the genomes of soil and plant-associated and newly described type strains.</title>
        <authorList>
            <person name="Whitman W."/>
        </authorList>
    </citation>
    <scope>NUCLEOTIDE SEQUENCE [LARGE SCALE GENOMIC DNA]</scope>
    <source>
        <strain evidence="1 2">CGMCC 4.7090</strain>
    </source>
</reference>
<dbReference type="AlphaFoldDB" id="A0A327Z044"/>
<evidence type="ECO:0000313" key="1">
    <source>
        <dbReference type="EMBL" id="RAK27490.1"/>
    </source>
</evidence>
<dbReference type="OrthoDB" id="163530at2"/>
<evidence type="ECO:0008006" key="3">
    <source>
        <dbReference type="Google" id="ProtNLM"/>
    </source>
</evidence>
<accession>A0A327Z044</accession>
<proteinExistence type="predicted"/>
<organism evidence="1 2">
    <name type="scientific">Actinoplanes lutulentus</name>
    <dbReference type="NCBI Taxonomy" id="1287878"/>
    <lineage>
        <taxon>Bacteria</taxon>
        <taxon>Bacillati</taxon>
        <taxon>Actinomycetota</taxon>
        <taxon>Actinomycetes</taxon>
        <taxon>Micromonosporales</taxon>
        <taxon>Micromonosporaceae</taxon>
        <taxon>Actinoplanes</taxon>
    </lineage>
</organism>
<evidence type="ECO:0000313" key="2">
    <source>
        <dbReference type="Proteomes" id="UP000249341"/>
    </source>
</evidence>
<comment type="caution">
    <text evidence="1">The sequence shown here is derived from an EMBL/GenBank/DDBJ whole genome shotgun (WGS) entry which is preliminary data.</text>
</comment>
<dbReference type="RefSeq" id="WP_146617035.1">
    <property type="nucleotide sequence ID" value="NZ_JACHWI010000003.1"/>
</dbReference>
<dbReference type="EMBL" id="QLMJ01000023">
    <property type="protein sequence ID" value="RAK27490.1"/>
    <property type="molecule type" value="Genomic_DNA"/>
</dbReference>
<protein>
    <recommendedName>
        <fullName evidence="3">SPFH domain/Band 7 family protein</fullName>
    </recommendedName>
</protein>
<gene>
    <name evidence="1" type="ORF">B0I29_123124</name>
</gene>
<name>A0A327Z044_9ACTN</name>
<keyword evidence="2" id="KW-1185">Reference proteome</keyword>